<protein>
    <submittedName>
        <fullName evidence="1">Uncharacterized protein</fullName>
    </submittedName>
</protein>
<proteinExistence type="predicted"/>
<dbReference type="Proteomes" id="UP000824540">
    <property type="component" value="Unassembled WGS sequence"/>
</dbReference>
<reference evidence="1" key="1">
    <citation type="thesis" date="2021" institute="BYU ScholarsArchive" country="Provo, UT, USA">
        <title>Applications of and Algorithms for Genome Assembly and Genomic Analyses with an Emphasis on Marine Teleosts.</title>
        <authorList>
            <person name="Pickett B.D."/>
        </authorList>
    </citation>
    <scope>NUCLEOTIDE SEQUENCE</scope>
    <source>
        <strain evidence="1">HI-2016</strain>
    </source>
</reference>
<name>A0A8T2NIT1_9TELE</name>
<dbReference type="EMBL" id="JAFBMS010000085">
    <property type="protein sequence ID" value="KAG9337572.1"/>
    <property type="molecule type" value="Genomic_DNA"/>
</dbReference>
<comment type="caution">
    <text evidence="1">The sequence shown here is derived from an EMBL/GenBank/DDBJ whole genome shotgun (WGS) entry which is preliminary data.</text>
</comment>
<sequence>MSGKPAAVLGVAQHVDYLIRCNKLLVGWGRGWGGVSRADVEALEPLTSAGNHSFPPQTVLLGHIDYHQAVRPADAQQRCTLCSIWGSGNSGELRVTRPTVRSLGYFRPVSRCGASVCCDPVQSGVNPSVVCPLTTSAYNSQHSVLMFPMAT</sequence>
<organism evidence="1 2">
    <name type="scientific">Albula glossodonta</name>
    <name type="common">roundjaw bonefish</name>
    <dbReference type="NCBI Taxonomy" id="121402"/>
    <lineage>
        <taxon>Eukaryota</taxon>
        <taxon>Metazoa</taxon>
        <taxon>Chordata</taxon>
        <taxon>Craniata</taxon>
        <taxon>Vertebrata</taxon>
        <taxon>Euteleostomi</taxon>
        <taxon>Actinopterygii</taxon>
        <taxon>Neopterygii</taxon>
        <taxon>Teleostei</taxon>
        <taxon>Albuliformes</taxon>
        <taxon>Albulidae</taxon>
        <taxon>Albula</taxon>
    </lineage>
</organism>
<evidence type="ECO:0000313" key="1">
    <source>
        <dbReference type="EMBL" id="KAG9337572.1"/>
    </source>
</evidence>
<accession>A0A8T2NIT1</accession>
<gene>
    <name evidence="1" type="ORF">JZ751_028592</name>
</gene>
<evidence type="ECO:0000313" key="2">
    <source>
        <dbReference type="Proteomes" id="UP000824540"/>
    </source>
</evidence>
<dbReference type="AlphaFoldDB" id="A0A8T2NIT1"/>
<keyword evidence="2" id="KW-1185">Reference proteome</keyword>